<evidence type="ECO:0000256" key="3">
    <source>
        <dbReference type="ARBA" id="ARBA00022729"/>
    </source>
</evidence>
<organism evidence="14 15">
    <name type="scientific">Ridgeia piscesae</name>
    <name type="common">Tubeworm</name>
    <dbReference type="NCBI Taxonomy" id="27915"/>
    <lineage>
        <taxon>Eukaryota</taxon>
        <taxon>Metazoa</taxon>
        <taxon>Spiralia</taxon>
        <taxon>Lophotrochozoa</taxon>
        <taxon>Annelida</taxon>
        <taxon>Polychaeta</taxon>
        <taxon>Sedentaria</taxon>
        <taxon>Canalipalpata</taxon>
        <taxon>Sabellida</taxon>
        <taxon>Siboglinidae</taxon>
        <taxon>Ridgeia</taxon>
    </lineage>
</organism>
<keyword evidence="8" id="KW-0325">Glycoprotein</keyword>
<dbReference type="InterPro" id="IPR053243">
    <property type="entry name" value="SJ_maturation_regulator"/>
</dbReference>
<dbReference type="Gene3D" id="2.60.120.290">
    <property type="entry name" value="Spermadhesin, CUB domain"/>
    <property type="match status" value="1"/>
</dbReference>
<dbReference type="Gene3D" id="3.10.250.10">
    <property type="entry name" value="SRCR-like domain"/>
    <property type="match status" value="3"/>
</dbReference>
<keyword evidence="2 11" id="KW-0812">Transmembrane</keyword>
<feature type="compositionally biased region" description="Basic and acidic residues" evidence="10">
    <location>
        <begin position="2668"/>
        <end position="2679"/>
    </location>
</feature>
<dbReference type="GO" id="GO:0045217">
    <property type="term" value="P:cell-cell junction maintenance"/>
    <property type="evidence" value="ECO:0007669"/>
    <property type="project" value="TreeGrafter"/>
</dbReference>
<dbReference type="InterPro" id="IPR012334">
    <property type="entry name" value="Pectin_lyas_fold"/>
</dbReference>
<dbReference type="GO" id="GO:0016020">
    <property type="term" value="C:membrane"/>
    <property type="evidence" value="ECO:0007669"/>
    <property type="project" value="UniProtKB-SubCell"/>
</dbReference>
<evidence type="ECO:0000256" key="1">
    <source>
        <dbReference type="ARBA" id="ARBA00004167"/>
    </source>
</evidence>
<evidence type="ECO:0000256" key="11">
    <source>
        <dbReference type="SAM" id="Phobius"/>
    </source>
</evidence>
<feature type="compositionally biased region" description="Polar residues" evidence="10">
    <location>
        <begin position="2639"/>
        <end position="2657"/>
    </location>
</feature>
<keyword evidence="5 11" id="KW-1133">Transmembrane helix</keyword>
<feature type="region of interest" description="Disordered" evidence="10">
    <location>
        <begin position="2590"/>
        <end position="2611"/>
    </location>
</feature>
<feature type="signal peptide" evidence="12">
    <location>
        <begin position="1"/>
        <end position="25"/>
    </location>
</feature>
<keyword evidence="6 11" id="KW-0472">Membrane</keyword>
<dbReference type="SUPFAM" id="SSF49854">
    <property type="entry name" value="Spermadhesin, CUB domain"/>
    <property type="match status" value="1"/>
</dbReference>
<dbReference type="PANTHER" id="PTHR47653:SF1">
    <property type="entry name" value="DELETED IN MALIGNANT BRAIN TUMORS 1 PROTEIN"/>
    <property type="match status" value="1"/>
</dbReference>
<feature type="disulfide bond" evidence="9">
    <location>
        <begin position="1842"/>
        <end position="1852"/>
    </location>
</feature>
<evidence type="ECO:0000259" key="13">
    <source>
        <dbReference type="PROSITE" id="PS50287"/>
    </source>
</evidence>
<feature type="transmembrane region" description="Helical" evidence="11">
    <location>
        <begin position="2526"/>
        <end position="2554"/>
    </location>
</feature>
<dbReference type="CDD" id="cd00041">
    <property type="entry name" value="CUB"/>
    <property type="match status" value="1"/>
</dbReference>
<dbReference type="InterPro" id="IPR006626">
    <property type="entry name" value="PbH1"/>
</dbReference>
<dbReference type="InterPro" id="IPR000859">
    <property type="entry name" value="CUB_dom"/>
</dbReference>
<dbReference type="SUPFAM" id="SSF56436">
    <property type="entry name" value="C-type lectin-like"/>
    <property type="match status" value="1"/>
</dbReference>
<comment type="caution">
    <text evidence="9">Lacks conserved residue(s) required for the propagation of feature annotation.</text>
</comment>
<dbReference type="SMART" id="SM00710">
    <property type="entry name" value="PbH1"/>
    <property type="match status" value="18"/>
</dbReference>
<dbReference type="InterPro" id="IPR036772">
    <property type="entry name" value="SRCR-like_dom_sf"/>
</dbReference>
<evidence type="ECO:0000313" key="14">
    <source>
        <dbReference type="EMBL" id="KAK2184320.1"/>
    </source>
</evidence>
<feature type="disulfide bond" evidence="9">
    <location>
        <begin position="182"/>
        <end position="192"/>
    </location>
</feature>
<keyword evidence="3 12" id="KW-0732">Signal</keyword>
<comment type="subcellular location">
    <subcellularLocation>
        <location evidence="1">Membrane</location>
        <topology evidence="1">Single-pass membrane protein</topology>
    </subcellularLocation>
</comment>
<dbReference type="FunFam" id="3.10.250.10:FF:000016">
    <property type="entry name" value="Scavenger receptor cysteine-rich protein type 12"/>
    <property type="match status" value="1"/>
</dbReference>
<evidence type="ECO:0000256" key="12">
    <source>
        <dbReference type="SAM" id="SignalP"/>
    </source>
</evidence>
<feature type="domain" description="SRCR" evidence="13">
    <location>
        <begin position="953"/>
        <end position="1057"/>
    </location>
</feature>
<feature type="domain" description="SRCR" evidence="13">
    <location>
        <begin position="1759"/>
        <end position="1875"/>
    </location>
</feature>
<feature type="domain" description="SRCR" evidence="13">
    <location>
        <begin position="112"/>
        <end position="216"/>
    </location>
</feature>
<dbReference type="SUPFAM" id="SSF51126">
    <property type="entry name" value="Pectin lyase-like"/>
    <property type="match status" value="4"/>
</dbReference>
<reference evidence="14" key="1">
    <citation type="journal article" date="2023" name="Mol. Biol. Evol.">
        <title>Third-Generation Sequencing Reveals the Adaptive Role of the Epigenome in Three Deep-Sea Polychaetes.</title>
        <authorList>
            <person name="Perez M."/>
            <person name="Aroh O."/>
            <person name="Sun Y."/>
            <person name="Lan Y."/>
            <person name="Juniper S.K."/>
            <person name="Young C.R."/>
            <person name="Angers B."/>
            <person name="Qian P.Y."/>
        </authorList>
    </citation>
    <scope>NUCLEOTIDE SEQUENCE</scope>
    <source>
        <strain evidence="14">R07B-5</strain>
    </source>
</reference>
<sequence length="2774" mass="313963">MTAPVVVLHWLHVGVICTLIAGSESFSIQEGGLLTEDLKLQKWASPITVKGDVFVHKDATLTIAAGVVMRFAPGVMLAVNGTLKAEGLPDDRITLTRLEDPPTEAPSWPSDIRLVDDQSVAYGRLQLLYRGRWRGVCANSQNWTQTDTDVACQQLGFLQGNFSFMSWARNDSRFMLYHRPDCTGAESSILDCPRAANIQIGSRICVQQKTIHLHCYGLAPRSTATANWWGLEFYNATLRQTISGSISIYESNSILRNVDILHAGVDPLGEPVPAVRASPTVPTLDGVAIRYCALDATNFTDINASTIVHNSDFELNRGHGLVVESRFGRIRVTDSRVTANSGNGIKAKLLDRKYLIIDEDKSFCKRINLGGNQMFPQVISGIPNKYTSSCDKTFRTKPGHIITFNVLEMDIEPEADAWLHVYDGKNANYPRLAKIPVINGTMPQGLSSSKDYMYVVFKWTQPRHCPTLRDCVKFTIMIDSGPDVVPEFYVNNTMVHNNTQHGIFLENVRNKAIVNASSLSFNGYGAGLRVYGGAGDIQVNASNVTYNEDNGVNITYDGGWRVFNLSSFSHNYGNGVNVTLNETSVDNKTRLSVLQRTEVSKSTFLLNDGIGFRVGNYCREGSVVVNDSEFISNTGGGVEMESCYRLVTRRDRTNFTMGYNTFKANFGHAVKIAPMLNVVGRIANNTFTDHPRYVLLLDNTDYLTLAREYTKMAVDYEVMGNRFIGNRGFYVANLRLTQGSVAQRLDFKFNRFIDNVIDGGGAGMTLNQRTRAHAVVIVSSSNVQFIRNVLVDPKSQYEVATHLLDQSVTLHTKLQWWGTTEYVKIMPRIFDQSNRYNLARIDYHPVLRYDRVYEDFTTETDHAPVEVKFHRGSRLGGRLYTAVTTRPNTLYHVDRDIDVMPEGMLTIADGTILEFENSIGMLVQGTVKAEGRGNNPVVFRLRNETTAHNHSLVRLGTEEGAMEGRLQVRPTEADEWGTVCNKGWTIVDASVVCQMLGLVVHPSDWRVYDALPGPSNGPIWRSRVECTELDMDVTKCRADGREDHSCTHDQDVHVRCKKPTWAGIRFLAKASPSRLVHATVTQAGLMDPTAILYSAAIMIDYNVHTLEHLTVSHNMDTGIDILHNDIYSNAQLRDSLVSDNKGNGVIVRASFFTLAFCTLRNNVAGFEYNPSRTTYQGLQLRAGIHDPKVFDASLRSIHLSNQAYVFVVTRETIESTRRTYSLEVTVDSSHRVVIDVLDYNPDTSHENVTVFDGRRSAIDGTKTRQWSIESDLADFPVEASGMALTIEWTVEGSVSGRFTFVLRSKPWNWAWPFAKLTVMNTTTEANEKGIVTRHYNQPSNEFDDIFHRYRWETIRIYGVSFLRNRLMALHVPSITKYHELYLPTFEELQRPFTAAEITYELDSCLFKENGGGLLGEHNHVEFSNNMWIWQVTNNEFRENDGGFALELPLINLTFQELYNHSVDINDTLFIHNRRFEFRIDGFYCNSTIARNRFVANTCLKGCITITGTEKDIDIHDNEIFENTGKYIMELNMKSHTPYTRWVEAEVTNNNFKRNRKLGDSGGSKAPSSSPTSYTLGIKGLQNITVNRNLFANSLDYELVGGYASSSLDNYLDVRENWWGSSQQPVIREKIFDFDDWNSYAVAEYYPFLISDLFASATSTLGKEEPILDVDKPLGGRIQKSLRLRKRSEPYIIRSDLTIMPHAAVYVESGVELQFYPNVGILVLGSLSMRGYADDIIKAGPVKRDRRQKRANPSATAPKIRLVGGDTLDEGFIQIYNSTERRWALICDTNFNDETAEVACRSMGLESSNVIVERTRWYDIFVFGYPKMHEQVIEWFWRETLICDGTEDNIDQCRYKLNYDLNRCMERRDYVFVRCGPRNLADEFDYWGNIRFSTPEYEQGSITPGYSSLDYVDIYGAGMLHGERVAAVQSVHRTPQSNHVRITNCAWNGYDFIAPRDDFIVSHGTIKNNNGYAVGGLVLNGESNYDVPRSSFVPLVQSSIPYNVFGLVRMCTTEKLIYVHDRLLLYYKYAFESVDCIKIIRSVEPDKRIALRFLQLNMLSDVFHKNAVEMYNGEYFDSELKIGEVTAETSRTGRAIKYETRKPFDLMGVRVTASAAHGQYGFIAEVVTLPLSPGWRPDLGPGNRQKVMDTDMTNNLRGGVHFMNVGELNPSVQVERCRMQRGGYRILNLTSPAIVSMYIQNSRLLTIANNYMSNNYGGVFVNTTTINLATAIYSNITNNVMVHNSHGCMLHVEGHHFQGINIRMNYIAWNNVSYRNLMSLFGVHLNFSSNIVKSNVARTIINATVPKQVKINQRYTGNTIYENEAIGGNKTTIFLKSAKFSFNENFLLNRLNKFEMVTFNRTKYKGDVYPMVDATNNWWGYGLAVFVSGRVMERRDDDYLIGVRYQPFHETNETILQGRCYPGWLLHNKKCYRYMGGVAPYNVAYQQCKDARARIAWASEVDDRRYLGEVVTSFQENYDEKWRVWVYTDWETKDSCSSLMNYDVSQVNCDLLLSYVCERDPYVSPSLYWRPIIITLAVIGGVLLIVFILVCCAVCKARARKEQHFERRDSLRASLRSSRQSVMTNRSALMTDDMRLQRARRPPLRTPDHSGFDLSGVTLAASSTDSIDKLKLDAHRPGTPGSTLDYLSTTPNETSSYLDSDLGPTARDYTPRADTSRSRWDYPPPTSAADYRQPPRLENEIANIMARPTFDNVLRNEHFRDDRSIDRLPMASTADSPIAVGTPRRYVYPRPSLSRSAGNSLSSLDDRPKPKETAM</sequence>
<evidence type="ECO:0000256" key="4">
    <source>
        <dbReference type="ARBA" id="ARBA00022737"/>
    </source>
</evidence>
<dbReference type="InterPro" id="IPR016187">
    <property type="entry name" value="CTDL_fold"/>
</dbReference>
<dbReference type="SMART" id="SM00202">
    <property type="entry name" value="SR"/>
    <property type="match status" value="3"/>
</dbReference>
<feature type="region of interest" description="Disordered" evidence="10">
    <location>
        <begin position="2630"/>
        <end position="2695"/>
    </location>
</feature>
<dbReference type="SUPFAM" id="SSF56487">
    <property type="entry name" value="SRCR-like"/>
    <property type="match status" value="3"/>
</dbReference>
<keyword evidence="7 9" id="KW-1015">Disulfide bond</keyword>
<dbReference type="InterPro" id="IPR011050">
    <property type="entry name" value="Pectin_lyase_fold/virulence"/>
</dbReference>
<feature type="region of interest" description="Disordered" evidence="10">
    <location>
        <begin position="2741"/>
        <end position="2774"/>
    </location>
</feature>
<evidence type="ECO:0000256" key="5">
    <source>
        <dbReference type="ARBA" id="ARBA00022989"/>
    </source>
</evidence>
<feature type="compositionally biased region" description="Low complexity" evidence="10">
    <location>
        <begin position="2751"/>
        <end position="2762"/>
    </location>
</feature>
<evidence type="ECO:0000256" key="2">
    <source>
        <dbReference type="ARBA" id="ARBA00022692"/>
    </source>
</evidence>
<feature type="disulfide bond" evidence="9">
    <location>
        <begin position="1026"/>
        <end position="1036"/>
    </location>
</feature>
<dbReference type="PROSITE" id="PS50287">
    <property type="entry name" value="SRCR_2"/>
    <property type="match status" value="3"/>
</dbReference>
<keyword evidence="15" id="KW-1185">Reference proteome</keyword>
<evidence type="ECO:0000313" key="15">
    <source>
        <dbReference type="Proteomes" id="UP001209878"/>
    </source>
</evidence>
<dbReference type="Gene3D" id="2.160.20.10">
    <property type="entry name" value="Single-stranded right-handed beta-helix, Pectin lyase-like"/>
    <property type="match status" value="2"/>
</dbReference>
<accession>A0AAD9NXK7</accession>
<evidence type="ECO:0000256" key="10">
    <source>
        <dbReference type="SAM" id="MobiDB-lite"/>
    </source>
</evidence>
<evidence type="ECO:0000256" key="8">
    <source>
        <dbReference type="ARBA" id="ARBA00023180"/>
    </source>
</evidence>
<dbReference type="Proteomes" id="UP001209878">
    <property type="component" value="Unassembled WGS sequence"/>
</dbReference>
<protein>
    <recommendedName>
        <fullName evidence="13">SRCR domain-containing protein</fullName>
    </recommendedName>
</protein>
<feature type="compositionally biased region" description="Basic and acidic residues" evidence="10">
    <location>
        <begin position="2763"/>
        <end position="2774"/>
    </location>
</feature>
<comment type="caution">
    <text evidence="14">The sequence shown here is derived from an EMBL/GenBank/DDBJ whole genome shotgun (WGS) entry which is preliminary data.</text>
</comment>
<dbReference type="EMBL" id="JAODUO010000271">
    <property type="protein sequence ID" value="KAK2184320.1"/>
    <property type="molecule type" value="Genomic_DNA"/>
</dbReference>
<evidence type="ECO:0000256" key="6">
    <source>
        <dbReference type="ARBA" id="ARBA00023136"/>
    </source>
</evidence>
<keyword evidence="4" id="KW-0677">Repeat</keyword>
<dbReference type="Gene3D" id="3.10.100.10">
    <property type="entry name" value="Mannose-Binding Protein A, subunit A"/>
    <property type="match status" value="1"/>
</dbReference>
<dbReference type="PANTHER" id="PTHR47653">
    <property type="entry name" value="PROTEIN BARK BEETLE"/>
    <property type="match status" value="1"/>
</dbReference>
<proteinExistence type="predicted"/>
<dbReference type="InterPro" id="IPR001190">
    <property type="entry name" value="SRCR"/>
</dbReference>
<evidence type="ECO:0000256" key="9">
    <source>
        <dbReference type="PROSITE-ProRule" id="PRU00196"/>
    </source>
</evidence>
<evidence type="ECO:0000256" key="7">
    <source>
        <dbReference type="ARBA" id="ARBA00023157"/>
    </source>
</evidence>
<dbReference type="InterPro" id="IPR016186">
    <property type="entry name" value="C-type_lectin-like/link_sf"/>
</dbReference>
<dbReference type="InterPro" id="IPR035914">
    <property type="entry name" value="Sperma_CUB_dom_sf"/>
</dbReference>
<feature type="chain" id="PRO_5042207981" description="SRCR domain-containing protein" evidence="12">
    <location>
        <begin position="26"/>
        <end position="2774"/>
    </location>
</feature>
<dbReference type="Pfam" id="PF00530">
    <property type="entry name" value="SRCR"/>
    <property type="match status" value="3"/>
</dbReference>
<gene>
    <name evidence="14" type="ORF">NP493_270g03047</name>
</gene>
<name>A0AAD9NXK7_RIDPI</name>